<dbReference type="InterPro" id="IPR046538">
    <property type="entry name" value="DUF6603"/>
</dbReference>
<accession>A0A6C0GNG4</accession>
<dbReference type="Pfam" id="PF20248">
    <property type="entry name" value="DUF6603"/>
    <property type="match status" value="1"/>
</dbReference>
<sequence length="1178" mass="130823">MAEQEKDTFIENRSANEDFLVFLDLVIGLLSSEKLIMEFVYMSGYDLGDMDKPNTEGVTTFDKVVEVTRSTRTVYESVREQWPTKWKSWSAVKAGFKLLKQVFDEYKKCKAVFELAGAENGIDIDKSELLLHVMQQVILRGHAILVPSSIQLYRLLNWVSVGSENEVNEPEKDTSGRIIRYPYRGIQFNKDGLDAFFRDPVAALKEHYFKNDTSSGSLLRMAGPVPPDDKLLIRLRDLLLSLYLNAFYGYRHSDAIALTEDKLQEFSQTLTTWFPVGKNVELALSLRRQDQNIIVSPQIFYLDDDNRTDKQFNREFGKWQWTFNLSGGLDSFSFGPDGVDLPPGVSGNLLVEIAAHKGKTEPENDKENNPAYVIGTEEGTRLELGKIDLRALLDISNQSKKADIKASLSQSGFYLLPGDGDSFLQKILPEKGIAVLFDLAAGYFNERGFYLEGGGGGEIVIPLNKKVSKFSLPSLQLGFRKITDANQWMLYASVAGRAELGPVNIELDKIGMRLLLKSPPKDEAGNLGIFDADFDFKPPNGVGIEINAKVVTGGGYLYIDEDKGEYFGVAQLSIKNKINVKALGIIQTRLPSGQPGYSFLLIISAEFPAIQLGLGFSLTGVGGLIGIHRRIELQKIQEGIQKNDIDDILFPKDPLKNVYTILTKINQFFPAADGQYTFGLMAQLAWGPKSIITIELGLIIEFPEPVRLALIGIIRSEITRKVAGKEIKALQLQVNFVAAIDFDKKFISLDAALFQSKLLGMKLEGDMALRIKYGDNPDFAITIGGFHPRFQPPALQLPAKMRRLQIILRSGNPSITVSCYLAVTSNTIQFGVAGLFVFKKWGVGIRGELSFDALFQLSPFRFETDVHFLLAASWKGYDFASIEVNGTFSGPSPWHIEGSLKLKVWIFSKTVSLNETWGEEDEARLEKVRILPLLADDLSNDANWERATGKTHLSVTLRKHLKKAADSTLLTLHPNELLSVRQTTVPLEVRVDKFSGRQPQGANTFRLALKDTNNNDIPAGKVKNHFASAQFIDMSEELQLSTPSYELFDSGLSFEGLDAVMFDDELTTQPFTYETKTLGEEPTTPLPDVKGLETIRSFAHSLRNSTLANSALGQAPKAKPVALQTIAEKYVIAEQGTLKATEIPAVTSAALAWQQLADIKQKNPQKVLSVLPLVEAVP</sequence>
<organism evidence="2 3">
    <name type="scientific">Rhodocytophaga rosea</name>
    <dbReference type="NCBI Taxonomy" id="2704465"/>
    <lineage>
        <taxon>Bacteria</taxon>
        <taxon>Pseudomonadati</taxon>
        <taxon>Bacteroidota</taxon>
        <taxon>Cytophagia</taxon>
        <taxon>Cytophagales</taxon>
        <taxon>Rhodocytophagaceae</taxon>
        <taxon>Rhodocytophaga</taxon>
    </lineage>
</organism>
<dbReference type="Proteomes" id="UP000480178">
    <property type="component" value="Chromosome"/>
</dbReference>
<dbReference type="EMBL" id="CP048222">
    <property type="protein sequence ID" value="QHT69142.1"/>
    <property type="molecule type" value="Genomic_DNA"/>
</dbReference>
<evidence type="ECO:0000313" key="3">
    <source>
        <dbReference type="Proteomes" id="UP000480178"/>
    </source>
</evidence>
<name>A0A6C0GNG4_9BACT</name>
<dbReference type="AlphaFoldDB" id="A0A6C0GNG4"/>
<proteinExistence type="predicted"/>
<evidence type="ECO:0000259" key="1">
    <source>
        <dbReference type="Pfam" id="PF20248"/>
    </source>
</evidence>
<evidence type="ECO:0000313" key="2">
    <source>
        <dbReference type="EMBL" id="QHT69142.1"/>
    </source>
</evidence>
<gene>
    <name evidence="2" type="ORF">GXP67_22105</name>
</gene>
<protein>
    <recommendedName>
        <fullName evidence="1">DUF6603 domain-containing protein</fullName>
    </recommendedName>
</protein>
<dbReference type="RefSeq" id="WP_162445135.1">
    <property type="nucleotide sequence ID" value="NZ_CP048222.1"/>
</dbReference>
<feature type="domain" description="DUF6603" evidence="1">
    <location>
        <begin position="464"/>
        <end position="1037"/>
    </location>
</feature>
<reference evidence="2 3" key="1">
    <citation type="submission" date="2020-01" db="EMBL/GenBank/DDBJ databases">
        <authorList>
            <person name="Kim M.K."/>
        </authorList>
    </citation>
    <scope>NUCLEOTIDE SEQUENCE [LARGE SCALE GENOMIC DNA]</scope>
    <source>
        <strain evidence="2 3">172606-1</strain>
    </source>
</reference>
<dbReference type="KEGG" id="rhoz:GXP67_22105"/>
<keyword evidence="3" id="KW-1185">Reference proteome</keyword>